<reference evidence="4 5" key="1">
    <citation type="submission" date="2019-03" db="EMBL/GenBank/DDBJ databases">
        <authorList>
            <person name="Dong K."/>
        </authorList>
    </citation>
    <scope>NUCLEOTIDE SEQUENCE [LARGE SCALE GENOMIC DNA]</scope>
    <source>
        <strain evidence="5">dk512</strain>
    </source>
</reference>
<feature type="domain" description="HTH tetR-type" evidence="2">
    <location>
        <begin position="28"/>
        <end position="56"/>
    </location>
</feature>
<dbReference type="InterPro" id="IPR009057">
    <property type="entry name" value="Homeodomain-like_sf"/>
</dbReference>
<organism evidence="4 5">
    <name type="scientific">Microbacterium wangchenii</name>
    <dbReference type="NCBI Taxonomy" id="2541726"/>
    <lineage>
        <taxon>Bacteria</taxon>
        <taxon>Bacillati</taxon>
        <taxon>Actinomycetota</taxon>
        <taxon>Actinomycetes</taxon>
        <taxon>Micrococcales</taxon>
        <taxon>Microbacteriaceae</taxon>
        <taxon>Microbacterium</taxon>
    </lineage>
</organism>
<evidence type="ECO:0000313" key="5">
    <source>
        <dbReference type="Proteomes" id="UP000295748"/>
    </source>
</evidence>
<proteinExistence type="predicted"/>
<keyword evidence="1" id="KW-0238">DNA-binding</keyword>
<evidence type="ECO:0000259" key="3">
    <source>
        <dbReference type="Pfam" id="PF21597"/>
    </source>
</evidence>
<feature type="domain" description="Transcriptional regulator SbtR-like C-terminal" evidence="3">
    <location>
        <begin position="78"/>
        <end position="178"/>
    </location>
</feature>
<dbReference type="Proteomes" id="UP000295748">
    <property type="component" value="Chromosome"/>
</dbReference>
<accession>A0ABX5SMM4</accession>
<dbReference type="InterPro" id="IPR049445">
    <property type="entry name" value="TetR_SbtR-like_C"/>
</dbReference>
<sequence>MTRLRADAARSRDAILCAARRIPRGELRLNDVAREAGVGVATVYRHFPTVAALSEALSLDSIQRLRVLAGEAERTPDAGAALHTLLAAALELQLADEGVQAVITAPDAELGAAREAKCAFVTSLRAALERAQVAGAVRPDITVDHVRRMLCGVEHAVRLGSPDDRPVLLDVVLGGLRPARAAEPSSSSPTPQTAGS</sequence>
<evidence type="ECO:0000259" key="2">
    <source>
        <dbReference type="Pfam" id="PF00440"/>
    </source>
</evidence>
<name>A0ABX5SMM4_9MICO</name>
<keyword evidence="5" id="KW-1185">Reference proteome</keyword>
<evidence type="ECO:0000313" key="4">
    <source>
        <dbReference type="EMBL" id="QBR87374.1"/>
    </source>
</evidence>
<dbReference type="RefSeq" id="WP_135062671.1">
    <property type="nucleotide sequence ID" value="NZ_CP038266.1"/>
</dbReference>
<dbReference type="Gene3D" id="1.10.357.10">
    <property type="entry name" value="Tetracycline Repressor, domain 2"/>
    <property type="match status" value="1"/>
</dbReference>
<dbReference type="SUPFAM" id="SSF46689">
    <property type="entry name" value="Homeodomain-like"/>
    <property type="match status" value="1"/>
</dbReference>
<dbReference type="EMBL" id="CP038266">
    <property type="protein sequence ID" value="QBR87374.1"/>
    <property type="molecule type" value="Genomic_DNA"/>
</dbReference>
<dbReference type="Pfam" id="PF21597">
    <property type="entry name" value="TetR_C_43"/>
    <property type="match status" value="1"/>
</dbReference>
<dbReference type="SUPFAM" id="SSF48498">
    <property type="entry name" value="Tetracyclin repressor-like, C-terminal domain"/>
    <property type="match status" value="1"/>
</dbReference>
<protein>
    <submittedName>
        <fullName evidence="4">TetR family transcriptional regulator</fullName>
    </submittedName>
</protein>
<dbReference type="InterPro" id="IPR001647">
    <property type="entry name" value="HTH_TetR"/>
</dbReference>
<evidence type="ECO:0000256" key="1">
    <source>
        <dbReference type="ARBA" id="ARBA00023125"/>
    </source>
</evidence>
<dbReference type="Pfam" id="PF00440">
    <property type="entry name" value="TetR_N"/>
    <property type="match status" value="1"/>
</dbReference>
<gene>
    <name evidence="4" type="ORF">E4K62_00845</name>
</gene>
<dbReference type="InterPro" id="IPR036271">
    <property type="entry name" value="Tet_transcr_reg_TetR-rel_C_sf"/>
</dbReference>